<feature type="transmembrane region" description="Helical" evidence="6">
    <location>
        <begin position="12"/>
        <end position="31"/>
    </location>
</feature>
<organism evidence="7 8">
    <name type="scientific">Granulicatella balaenopterae</name>
    <dbReference type="NCBI Taxonomy" id="137733"/>
    <lineage>
        <taxon>Bacteria</taxon>
        <taxon>Bacillati</taxon>
        <taxon>Bacillota</taxon>
        <taxon>Bacilli</taxon>
        <taxon>Lactobacillales</taxon>
        <taxon>Carnobacteriaceae</taxon>
        <taxon>Granulicatella</taxon>
    </lineage>
</organism>
<name>A0A1H9JUB0_9LACT</name>
<evidence type="ECO:0000256" key="6">
    <source>
        <dbReference type="SAM" id="Phobius"/>
    </source>
</evidence>
<keyword evidence="2" id="KW-1003">Cell membrane</keyword>
<keyword evidence="5 6" id="KW-0472">Membrane</keyword>
<dbReference type="STRING" id="137733.SAMN05421767_11042"/>
<dbReference type="InterPro" id="IPR001851">
    <property type="entry name" value="ABC_transp_permease"/>
</dbReference>
<feature type="transmembrane region" description="Helical" evidence="6">
    <location>
        <begin position="238"/>
        <end position="259"/>
    </location>
</feature>
<dbReference type="CDD" id="cd06574">
    <property type="entry name" value="TM_PBP1_branched-chain-AA_like"/>
    <property type="match status" value="1"/>
</dbReference>
<accession>A0A1H9JUB0</accession>
<dbReference type="OrthoDB" id="9778389at2"/>
<dbReference type="RefSeq" id="WP_089746354.1">
    <property type="nucleotide sequence ID" value="NZ_FOGF01000010.1"/>
</dbReference>
<feature type="transmembrane region" description="Helical" evidence="6">
    <location>
        <begin position="211"/>
        <end position="231"/>
    </location>
</feature>
<evidence type="ECO:0000256" key="2">
    <source>
        <dbReference type="ARBA" id="ARBA00022475"/>
    </source>
</evidence>
<evidence type="ECO:0000256" key="5">
    <source>
        <dbReference type="ARBA" id="ARBA00023136"/>
    </source>
</evidence>
<feature type="transmembrane region" description="Helical" evidence="6">
    <location>
        <begin position="57"/>
        <end position="78"/>
    </location>
</feature>
<reference evidence="7 8" key="1">
    <citation type="submission" date="2016-10" db="EMBL/GenBank/DDBJ databases">
        <authorList>
            <person name="de Groot N.N."/>
        </authorList>
    </citation>
    <scope>NUCLEOTIDE SEQUENCE [LARGE SCALE GENOMIC DNA]</scope>
    <source>
        <strain evidence="7 8">DSM 15827</strain>
    </source>
</reference>
<dbReference type="GO" id="GO:0005886">
    <property type="term" value="C:plasma membrane"/>
    <property type="evidence" value="ECO:0007669"/>
    <property type="project" value="UniProtKB-SubCell"/>
</dbReference>
<dbReference type="Proteomes" id="UP000198556">
    <property type="component" value="Unassembled WGS sequence"/>
</dbReference>
<feature type="transmembrane region" description="Helical" evidence="6">
    <location>
        <begin position="179"/>
        <end position="199"/>
    </location>
</feature>
<sequence length="296" mass="31735">MELIISAISQGVLWGILSLGLFISFRILNIADMTTEGCYPLGGAVCVVAMQQGVNPVMAIFLAMIAGGIAGAVTGFLMTVCKIPSLLAGILTMTALMSVNLKIMQRPNLSLLNYETIFSDLAQFNLPKYYDVLLVGFILVALLIVVMVWFFKTEWGQALIATGDNPKMAISLGISTNKMMVFGLMVSNSLIALAGAVLAQYNGFSDVNSGIGTIVIALAAIIIGEVIFLDVSFTERLICIVFGSIIYRLLVVAVLKLEIISPNDFKLLSAMMVALCLSIPQIKKGFTLVSKCQGDE</sequence>
<gene>
    <name evidence="7" type="ORF">SAMN05421767_11042</name>
</gene>
<dbReference type="Pfam" id="PF02653">
    <property type="entry name" value="BPD_transp_2"/>
    <property type="match status" value="1"/>
</dbReference>
<keyword evidence="8" id="KW-1185">Reference proteome</keyword>
<dbReference type="PANTHER" id="PTHR32196:SF69">
    <property type="entry name" value="BRANCHED-CHAIN AMINO ACID TRANSPORT SYSTEM, PERMEASE PROTEIN"/>
    <property type="match status" value="1"/>
</dbReference>
<evidence type="ECO:0000313" key="7">
    <source>
        <dbReference type="EMBL" id="SEQ90601.1"/>
    </source>
</evidence>
<comment type="subcellular location">
    <subcellularLocation>
        <location evidence="1">Cell membrane</location>
        <topology evidence="1">Multi-pass membrane protein</topology>
    </subcellularLocation>
</comment>
<feature type="transmembrane region" description="Helical" evidence="6">
    <location>
        <begin position="129"/>
        <end position="151"/>
    </location>
</feature>
<dbReference type="EMBL" id="FOGF01000010">
    <property type="protein sequence ID" value="SEQ90601.1"/>
    <property type="molecule type" value="Genomic_DNA"/>
</dbReference>
<evidence type="ECO:0000256" key="4">
    <source>
        <dbReference type="ARBA" id="ARBA00022989"/>
    </source>
</evidence>
<dbReference type="AlphaFoldDB" id="A0A1H9JUB0"/>
<keyword evidence="3 6" id="KW-0812">Transmembrane</keyword>
<proteinExistence type="predicted"/>
<keyword evidence="4 6" id="KW-1133">Transmembrane helix</keyword>
<feature type="transmembrane region" description="Helical" evidence="6">
    <location>
        <begin position="85"/>
        <end position="104"/>
    </location>
</feature>
<evidence type="ECO:0000256" key="3">
    <source>
        <dbReference type="ARBA" id="ARBA00022692"/>
    </source>
</evidence>
<evidence type="ECO:0000313" key="8">
    <source>
        <dbReference type="Proteomes" id="UP000198556"/>
    </source>
</evidence>
<protein>
    <submittedName>
        <fullName evidence="7">Putative ABC transport system permease protein</fullName>
    </submittedName>
</protein>
<dbReference type="GO" id="GO:0022857">
    <property type="term" value="F:transmembrane transporter activity"/>
    <property type="evidence" value="ECO:0007669"/>
    <property type="project" value="InterPro"/>
</dbReference>
<dbReference type="PANTHER" id="PTHR32196">
    <property type="entry name" value="ABC TRANSPORTER PERMEASE PROTEIN YPHD-RELATED-RELATED"/>
    <property type="match status" value="1"/>
</dbReference>
<evidence type="ECO:0000256" key="1">
    <source>
        <dbReference type="ARBA" id="ARBA00004651"/>
    </source>
</evidence>